<reference evidence="4" key="1">
    <citation type="submission" date="2020-12" db="EMBL/GenBank/DDBJ databases">
        <title>Hymenobacter sp.</title>
        <authorList>
            <person name="Kim M.K."/>
        </authorList>
    </citation>
    <scope>NUCLEOTIDE SEQUENCE [LARGE SCALE GENOMIC DNA]</scope>
    <source>
        <strain evidence="4">BT553</strain>
    </source>
</reference>
<protein>
    <recommendedName>
        <fullName evidence="2">DUF6894 domain-containing protein</fullName>
    </recommendedName>
</protein>
<dbReference type="Proteomes" id="UP000640426">
    <property type="component" value="Unassembled WGS sequence"/>
</dbReference>
<keyword evidence="4" id="KW-1185">Reference proteome</keyword>
<name>A0ABS0XLE0_9SPHN</name>
<dbReference type="Pfam" id="PF21834">
    <property type="entry name" value="DUF6894"/>
    <property type="match status" value="1"/>
</dbReference>
<dbReference type="EMBL" id="JAELXS010000001">
    <property type="protein sequence ID" value="MBJ6120848.1"/>
    <property type="molecule type" value="Genomic_DNA"/>
</dbReference>
<dbReference type="RefSeq" id="WP_199035025.1">
    <property type="nucleotide sequence ID" value="NZ_JAELXS010000001.1"/>
</dbReference>
<organism evidence="3 4">
    <name type="scientific">Sphingomonas mollis</name>
    <dbReference type="NCBI Taxonomy" id="2795726"/>
    <lineage>
        <taxon>Bacteria</taxon>
        <taxon>Pseudomonadati</taxon>
        <taxon>Pseudomonadota</taxon>
        <taxon>Alphaproteobacteria</taxon>
        <taxon>Sphingomonadales</taxon>
        <taxon>Sphingomonadaceae</taxon>
        <taxon>Sphingomonas</taxon>
    </lineage>
</organism>
<accession>A0ABS0XLE0</accession>
<comment type="caution">
    <text evidence="3">The sequence shown here is derived from an EMBL/GenBank/DDBJ whole genome shotgun (WGS) entry which is preliminary data.</text>
</comment>
<dbReference type="InterPro" id="IPR054189">
    <property type="entry name" value="DUF6894"/>
</dbReference>
<feature type="region of interest" description="Disordered" evidence="1">
    <location>
        <begin position="76"/>
        <end position="105"/>
    </location>
</feature>
<evidence type="ECO:0000313" key="3">
    <source>
        <dbReference type="EMBL" id="MBJ6120848.1"/>
    </source>
</evidence>
<evidence type="ECO:0000256" key="1">
    <source>
        <dbReference type="SAM" id="MobiDB-lite"/>
    </source>
</evidence>
<evidence type="ECO:0000313" key="4">
    <source>
        <dbReference type="Proteomes" id="UP000640426"/>
    </source>
</evidence>
<feature type="domain" description="DUF6894" evidence="2">
    <location>
        <begin position="3"/>
        <end position="67"/>
    </location>
</feature>
<proteinExistence type="predicted"/>
<sequence length="105" mass="11744">MPRFFFHTQTEVCHTDVEGVEYAGYVEARQAAIRTCGQMMKDAPEIFWGSRPWTVTVTDETGLILWDIYLDGQSSAAGRSLEPPRRQPADAGPVDECRLRPNGQG</sequence>
<gene>
    <name evidence="3" type="ORF">JAO74_03465</name>
</gene>
<evidence type="ECO:0000259" key="2">
    <source>
        <dbReference type="Pfam" id="PF21834"/>
    </source>
</evidence>